<dbReference type="GO" id="GO:0003700">
    <property type="term" value="F:DNA-binding transcription factor activity"/>
    <property type="evidence" value="ECO:0007669"/>
    <property type="project" value="InterPro"/>
</dbReference>
<comment type="similarity">
    <text evidence="1">Belongs to the LysR transcriptional regulatory family.</text>
</comment>
<dbReference type="STRING" id="1927124.BST13_12085"/>
<dbReference type="Gene3D" id="3.40.190.290">
    <property type="match status" value="1"/>
</dbReference>
<protein>
    <recommendedName>
        <fullName evidence="5">Probable hydrogen peroxide-inducible genes activator</fullName>
    </recommendedName>
</protein>
<evidence type="ECO:0000256" key="6">
    <source>
        <dbReference type="ARBA" id="ARBA00056658"/>
    </source>
</evidence>
<dbReference type="RefSeq" id="WP_158087142.1">
    <property type="nucleotide sequence ID" value="NZ_MVHF01000009.1"/>
</dbReference>
<dbReference type="InterPro" id="IPR036390">
    <property type="entry name" value="WH_DNA-bd_sf"/>
</dbReference>
<keyword evidence="2" id="KW-0805">Transcription regulation</keyword>
<evidence type="ECO:0000256" key="2">
    <source>
        <dbReference type="ARBA" id="ARBA00023015"/>
    </source>
</evidence>
<dbReference type="SUPFAM" id="SSF46785">
    <property type="entry name" value="Winged helix' DNA-binding domain"/>
    <property type="match status" value="1"/>
</dbReference>
<reference evidence="8 9" key="1">
    <citation type="submission" date="2017-02" db="EMBL/GenBank/DDBJ databases">
        <title>The new phylogeny of genus Mycobacterium.</title>
        <authorList>
            <person name="Tortoli E."/>
            <person name="Trovato A."/>
            <person name="Cirillo D.M."/>
        </authorList>
    </citation>
    <scope>NUCLEOTIDE SEQUENCE [LARGE SCALE GENOMIC DNA]</scope>
    <source>
        <strain evidence="8 9">RW6</strain>
    </source>
</reference>
<dbReference type="AlphaFoldDB" id="A0A1X0B1V8"/>
<dbReference type="InterPro" id="IPR000847">
    <property type="entry name" value="LysR_HTH_N"/>
</dbReference>
<accession>A0A1X0B1V8</accession>
<proteinExistence type="inferred from homology"/>
<comment type="caution">
    <text evidence="8">The sequence shown here is derived from an EMBL/GenBank/DDBJ whole genome shotgun (WGS) entry which is preliminary data.</text>
</comment>
<dbReference type="GO" id="GO:0000976">
    <property type="term" value="F:transcription cis-regulatory region binding"/>
    <property type="evidence" value="ECO:0007669"/>
    <property type="project" value="TreeGrafter"/>
</dbReference>
<dbReference type="Proteomes" id="UP000192448">
    <property type="component" value="Unassembled WGS sequence"/>
</dbReference>
<dbReference type="InterPro" id="IPR036388">
    <property type="entry name" value="WH-like_DNA-bd_sf"/>
</dbReference>
<sequence length="309" mass="33234">MELRHLRYFLAVAEHGTVTAAAARLHVAQPAISRQLQRLEHDLGVSLFVRQGPRLTLTDAGRHMLDIAADIVARAETAKMAAQQIAQGHLARVSVVAATTTIEYVLAPFTATLGAADPFISVVEVPSEAVHDAVFGGHDLGLAATAPPASRLAWIRLTSVPLRAYVAPEHAWAARRAVSLEELSQVPLLLPTRADPTRLVFDEAVNRATLQYLRYEEVESPPLRQALAAADRGVAVVTDLERFGARPLLIVDDAGDPVLLTIHACWNPAHYAAGSLAAFAEKLSVFSDTVVRADAERIGSPRSDPTPEL</sequence>
<dbReference type="FunFam" id="1.10.10.10:FF:000001">
    <property type="entry name" value="LysR family transcriptional regulator"/>
    <property type="match status" value="1"/>
</dbReference>
<dbReference type="PANTHER" id="PTHR30126">
    <property type="entry name" value="HTH-TYPE TRANSCRIPTIONAL REGULATOR"/>
    <property type="match status" value="1"/>
</dbReference>
<evidence type="ECO:0000259" key="7">
    <source>
        <dbReference type="PROSITE" id="PS50931"/>
    </source>
</evidence>
<dbReference type="PRINTS" id="PR00039">
    <property type="entry name" value="HTHLYSR"/>
</dbReference>
<dbReference type="PANTHER" id="PTHR30126:SF91">
    <property type="entry name" value="LYSR FAMILY TRANSCRIPTIONAL REGULATOR"/>
    <property type="match status" value="1"/>
</dbReference>
<dbReference type="PROSITE" id="PS50931">
    <property type="entry name" value="HTH_LYSR"/>
    <property type="match status" value="1"/>
</dbReference>
<dbReference type="Gene3D" id="1.10.10.10">
    <property type="entry name" value="Winged helix-like DNA-binding domain superfamily/Winged helix DNA-binding domain"/>
    <property type="match status" value="1"/>
</dbReference>
<dbReference type="Pfam" id="PF00126">
    <property type="entry name" value="HTH_1"/>
    <property type="match status" value="1"/>
</dbReference>
<name>A0A1X0B1V8_9MYCO</name>
<evidence type="ECO:0000313" key="8">
    <source>
        <dbReference type="EMBL" id="ORA36283.1"/>
    </source>
</evidence>
<dbReference type="InterPro" id="IPR005119">
    <property type="entry name" value="LysR_subst-bd"/>
</dbReference>
<organism evidence="8 9">
    <name type="scientific">Mycobacterium aquaticum</name>
    <dbReference type="NCBI Taxonomy" id="1927124"/>
    <lineage>
        <taxon>Bacteria</taxon>
        <taxon>Bacillati</taxon>
        <taxon>Actinomycetota</taxon>
        <taxon>Actinomycetes</taxon>
        <taxon>Mycobacteriales</taxon>
        <taxon>Mycobacteriaceae</taxon>
        <taxon>Mycobacterium</taxon>
    </lineage>
</organism>
<gene>
    <name evidence="8" type="ORF">BST13_12085</name>
</gene>
<evidence type="ECO:0000256" key="3">
    <source>
        <dbReference type="ARBA" id="ARBA00023125"/>
    </source>
</evidence>
<dbReference type="Pfam" id="PF03466">
    <property type="entry name" value="LysR_substrate"/>
    <property type="match status" value="1"/>
</dbReference>
<evidence type="ECO:0000256" key="5">
    <source>
        <dbReference type="ARBA" id="ARBA00040885"/>
    </source>
</evidence>
<feature type="domain" description="HTH lysR-type" evidence="7">
    <location>
        <begin position="1"/>
        <end position="58"/>
    </location>
</feature>
<evidence type="ECO:0000313" key="9">
    <source>
        <dbReference type="Proteomes" id="UP000192448"/>
    </source>
</evidence>
<evidence type="ECO:0000256" key="1">
    <source>
        <dbReference type="ARBA" id="ARBA00009437"/>
    </source>
</evidence>
<keyword evidence="9" id="KW-1185">Reference proteome</keyword>
<dbReference type="SUPFAM" id="SSF53850">
    <property type="entry name" value="Periplasmic binding protein-like II"/>
    <property type="match status" value="1"/>
</dbReference>
<keyword evidence="3" id="KW-0238">DNA-binding</keyword>
<comment type="function">
    <text evidence="6">Required for the induction the katG gene for catalase. Involved in the response to hydrogen peroxide.</text>
</comment>
<dbReference type="OrthoDB" id="9803735at2"/>
<dbReference type="CDD" id="cd05466">
    <property type="entry name" value="PBP2_LTTR_substrate"/>
    <property type="match status" value="1"/>
</dbReference>
<keyword evidence="4" id="KW-0804">Transcription</keyword>
<evidence type="ECO:0000256" key="4">
    <source>
        <dbReference type="ARBA" id="ARBA00023163"/>
    </source>
</evidence>
<dbReference type="EMBL" id="MVHF01000009">
    <property type="protein sequence ID" value="ORA36283.1"/>
    <property type="molecule type" value="Genomic_DNA"/>
</dbReference>